<evidence type="ECO:0000313" key="2">
    <source>
        <dbReference type="EMBL" id="MFD1483600.1"/>
    </source>
</evidence>
<gene>
    <name evidence="2" type="ORF">ACFQ5P_20110</name>
</gene>
<protein>
    <recommendedName>
        <fullName evidence="4">Integrase</fullName>
    </recommendedName>
</protein>
<dbReference type="Proteomes" id="UP001597302">
    <property type="component" value="Unassembled WGS sequence"/>
</dbReference>
<dbReference type="RefSeq" id="WP_379107742.1">
    <property type="nucleotide sequence ID" value="NZ_JBHTOQ010000087.1"/>
</dbReference>
<comment type="caution">
    <text evidence="2">The sequence shown here is derived from an EMBL/GenBank/DDBJ whole genome shotgun (WGS) entry which is preliminary data.</text>
</comment>
<accession>A0ABW4E537</accession>
<dbReference type="EMBL" id="JBHTOQ010000087">
    <property type="protein sequence ID" value="MFD1483600.1"/>
    <property type="molecule type" value="Genomic_DNA"/>
</dbReference>
<feature type="compositionally biased region" description="Basic and acidic residues" evidence="1">
    <location>
        <begin position="1"/>
        <end position="17"/>
    </location>
</feature>
<evidence type="ECO:0000313" key="3">
    <source>
        <dbReference type="Proteomes" id="UP001597302"/>
    </source>
</evidence>
<sequence length="98" mass="11020">KTGEERQSLKVEMDKHSIGRKARREGTAEVMAVAFPETGSIAYSPYWMDRKRAAGCNADNAKIATDFRRFCREKGIRLDAAGITRTFIDYCSKIGMLP</sequence>
<reference evidence="3" key="1">
    <citation type="journal article" date="2019" name="Int. J. Syst. Evol. Microbiol.">
        <title>The Global Catalogue of Microorganisms (GCM) 10K type strain sequencing project: providing services to taxonomists for standard genome sequencing and annotation.</title>
        <authorList>
            <consortium name="The Broad Institute Genomics Platform"/>
            <consortium name="The Broad Institute Genome Sequencing Center for Infectious Disease"/>
            <person name="Wu L."/>
            <person name="Ma J."/>
        </authorList>
    </citation>
    <scope>NUCLEOTIDE SEQUENCE [LARGE SCALE GENOMIC DNA]</scope>
    <source>
        <strain evidence="3">CCM 8875</strain>
    </source>
</reference>
<proteinExistence type="predicted"/>
<feature type="non-terminal residue" evidence="2">
    <location>
        <position position="1"/>
    </location>
</feature>
<evidence type="ECO:0000256" key="1">
    <source>
        <dbReference type="SAM" id="MobiDB-lite"/>
    </source>
</evidence>
<name>A0ABW4E537_9RHOB</name>
<organism evidence="2 3">
    <name type="scientific">Paracoccus nototheniae</name>
    <dbReference type="NCBI Taxonomy" id="2489002"/>
    <lineage>
        <taxon>Bacteria</taxon>
        <taxon>Pseudomonadati</taxon>
        <taxon>Pseudomonadota</taxon>
        <taxon>Alphaproteobacteria</taxon>
        <taxon>Rhodobacterales</taxon>
        <taxon>Paracoccaceae</taxon>
        <taxon>Paracoccus</taxon>
    </lineage>
</organism>
<keyword evidence="3" id="KW-1185">Reference proteome</keyword>
<evidence type="ECO:0008006" key="4">
    <source>
        <dbReference type="Google" id="ProtNLM"/>
    </source>
</evidence>
<feature type="region of interest" description="Disordered" evidence="1">
    <location>
        <begin position="1"/>
        <end position="20"/>
    </location>
</feature>